<dbReference type="AlphaFoldDB" id="A0A381X7X3"/>
<dbReference type="EMBL" id="UINC01014230">
    <property type="protein sequence ID" value="SVA60865.1"/>
    <property type="molecule type" value="Genomic_DNA"/>
</dbReference>
<proteinExistence type="predicted"/>
<name>A0A381X7X3_9ZZZZ</name>
<organism evidence="2">
    <name type="scientific">marine metagenome</name>
    <dbReference type="NCBI Taxonomy" id="408172"/>
    <lineage>
        <taxon>unclassified sequences</taxon>
        <taxon>metagenomes</taxon>
        <taxon>ecological metagenomes</taxon>
    </lineage>
</organism>
<evidence type="ECO:0000256" key="1">
    <source>
        <dbReference type="SAM" id="MobiDB-lite"/>
    </source>
</evidence>
<accession>A0A381X7X3</accession>
<feature type="region of interest" description="Disordered" evidence="1">
    <location>
        <begin position="1"/>
        <end position="32"/>
    </location>
</feature>
<feature type="compositionally biased region" description="Basic and acidic residues" evidence="1">
    <location>
        <begin position="19"/>
        <end position="32"/>
    </location>
</feature>
<gene>
    <name evidence="2" type="ORF">METZ01_LOCUS113719</name>
</gene>
<sequence length="32" mass="3675">MPLDQRMTILSLRHCRPGAKQEHAGAKRKEES</sequence>
<evidence type="ECO:0000313" key="2">
    <source>
        <dbReference type="EMBL" id="SVA60865.1"/>
    </source>
</evidence>
<reference evidence="2" key="1">
    <citation type="submission" date="2018-05" db="EMBL/GenBank/DDBJ databases">
        <authorList>
            <person name="Lanie J.A."/>
            <person name="Ng W.-L."/>
            <person name="Kazmierczak K.M."/>
            <person name="Andrzejewski T.M."/>
            <person name="Davidsen T.M."/>
            <person name="Wayne K.J."/>
            <person name="Tettelin H."/>
            <person name="Glass J.I."/>
            <person name="Rusch D."/>
            <person name="Podicherti R."/>
            <person name="Tsui H.-C.T."/>
            <person name="Winkler M.E."/>
        </authorList>
    </citation>
    <scope>NUCLEOTIDE SEQUENCE</scope>
</reference>
<protein>
    <submittedName>
        <fullName evidence="2">Uncharacterized protein</fullName>
    </submittedName>
</protein>